<keyword evidence="11" id="KW-0966">Cell projection</keyword>
<keyword evidence="11" id="KW-0969">Cilium</keyword>
<dbReference type="GO" id="GO:0005886">
    <property type="term" value="C:plasma membrane"/>
    <property type="evidence" value="ECO:0007669"/>
    <property type="project" value="UniProtKB-SubCell"/>
</dbReference>
<evidence type="ECO:0000256" key="3">
    <source>
        <dbReference type="ARBA" id="ARBA00022475"/>
    </source>
</evidence>
<evidence type="ECO:0000256" key="8">
    <source>
        <dbReference type="SAM" id="MobiDB-lite"/>
    </source>
</evidence>
<evidence type="ECO:0000256" key="7">
    <source>
        <dbReference type="PROSITE-ProRule" id="PRU00473"/>
    </source>
</evidence>
<comment type="similarity">
    <text evidence="2">Belongs to the MotB family.</text>
</comment>
<feature type="region of interest" description="Disordered" evidence="8">
    <location>
        <begin position="59"/>
        <end position="135"/>
    </location>
</feature>
<dbReference type="AlphaFoldDB" id="A0AAU7JH51"/>
<dbReference type="SUPFAM" id="SSF103088">
    <property type="entry name" value="OmpA-like"/>
    <property type="match status" value="1"/>
</dbReference>
<dbReference type="InterPro" id="IPR050330">
    <property type="entry name" value="Bact_OuterMem_StrucFunc"/>
</dbReference>
<comment type="subcellular location">
    <subcellularLocation>
        <location evidence="1">Cell membrane</location>
        <topology evidence="1">Single-pass membrane protein</topology>
    </subcellularLocation>
</comment>
<dbReference type="InterPro" id="IPR006665">
    <property type="entry name" value="OmpA-like"/>
</dbReference>
<keyword evidence="3" id="KW-1003">Cell membrane</keyword>
<dbReference type="InterPro" id="IPR025713">
    <property type="entry name" value="MotB-like_N_dom"/>
</dbReference>
<sequence length="298" mass="32131">MANSVQPIIVKKVKKAAHAHHGGAWKIAYADFVTAMMAFFLLMWLISMTTKEQKTGLANYFSPPNVSPTTSGSGGILMGTAIDKTGAKATDSRDTPWNSGRPSDQDASRPTAGDRQFSRTAESDREASRPAANMLANQSAAASIRQALQNMPEYAELSRNIVVEPTKEGVNVSFMDQDGRSMFPDGSVHPYERTRRVLEALAPTLRRMQNRMSVTGHTAAARPGSGRAVDSWSITAGRAIAVREILSGAGLPSDRFTSVSGRADTEPVFPDNPYLVANRRVTITLINEAPPLPPSGFN</sequence>
<keyword evidence="5 9" id="KW-1133">Transmembrane helix</keyword>
<dbReference type="RefSeq" id="WP_406856441.1">
    <property type="nucleotide sequence ID" value="NZ_CP157484.1"/>
</dbReference>
<dbReference type="EMBL" id="CP157484">
    <property type="protein sequence ID" value="XBO39596.1"/>
    <property type="molecule type" value="Genomic_DNA"/>
</dbReference>
<evidence type="ECO:0000256" key="4">
    <source>
        <dbReference type="ARBA" id="ARBA00022692"/>
    </source>
</evidence>
<dbReference type="PROSITE" id="PS51123">
    <property type="entry name" value="OMPA_2"/>
    <property type="match status" value="1"/>
</dbReference>
<keyword evidence="11" id="KW-0282">Flagellum</keyword>
<name>A0AAU7JH51_9HYPH</name>
<evidence type="ECO:0000259" key="10">
    <source>
        <dbReference type="PROSITE" id="PS51123"/>
    </source>
</evidence>
<keyword evidence="4 9" id="KW-0812">Transmembrane</keyword>
<keyword evidence="6 7" id="KW-0472">Membrane</keyword>
<reference evidence="11" key="1">
    <citation type="submission" date="2024-05" db="EMBL/GenBank/DDBJ databases">
        <authorList>
            <person name="Kim S."/>
            <person name="Heo J."/>
            <person name="Choi H."/>
            <person name="Choi Y."/>
            <person name="Kwon S.-W."/>
            <person name="Kim Y."/>
        </authorList>
    </citation>
    <scope>NUCLEOTIDE SEQUENCE</scope>
    <source>
        <strain evidence="11">KACC 23698</strain>
    </source>
</reference>
<evidence type="ECO:0000256" key="6">
    <source>
        <dbReference type="ARBA" id="ARBA00023136"/>
    </source>
</evidence>
<dbReference type="Gene3D" id="3.30.1330.60">
    <property type="entry name" value="OmpA-like domain"/>
    <property type="match status" value="1"/>
</dbReference>
<feature type="domain" description="OmpA-like" evidence="10">
    <location>
        <begin position="170"/>
        <end position="289"/>
    </location>
</feature>
<organism evidence="11">
    <name type="scientific">Alsobacter sp. KACC 23698</name>
    <dbReference type="NCBI Taxonomy" id="3149229"/>
    <lineage>
        <taxon>Bacteria</taxon>
        <taxon>Pseudomonadati</taxon>
        <taxon>Pseudomonadota</taxon>
        <taxon>Alphaproteobacteria</taxon>
        <taxon>Hyphomicrobiales</taxon>
        <taxon>Alsobacteraceae</taxon>
        <taxon>Alsobacter</taxon>
    </lineage>
</organism>
<evidence type="ECO:0000256" key="9">
    <source>
        <dbReference type="SAM" id="Phobius"/>
    </source>
</evidence>
<evidence type="ECO:0000256" key="2">
    <source>
        <dbReference type="ARBA" id="ARBA00008914"/>
    </source>
</evidence>
<protein>
    <submittedName>
        <fullName evidence="11">Flagellar motor protein MotB</fullName>
    </submittedName>
</protein>
<dbReference type="PANTHER" id="PTHR30329:SF21">
    <property type="entry name" value="LIPOPROTEIN YIAD-RELATED"/>
    <property type="match status" value="1"/>
</dbReference>
<feature type="transmembrane region" description="Helical" evidence="9">
    <location>
        <begin position="27"/>
        <end position="46"/>
    </location>
</feature>
<dbReference type="PANTHER" id="PTHR30329">
    <property type="entry name" value="STATOR ELEMENT OF FLAGELLAR MOTOR COMPLEX"/>
    <property type="match status" value="1"/>
</dbReference>
<gene>
    <name evidence="11" type="ORF">ABEG18_02085</name>
</gene>
<dbReference type="Pfam" id="PF00691">
    <property type="entry name" value="OmpA"/>
    <property type="match status" value="1"/>
</dbReference>
<evidence type="ECO:0000313" key="11">
    <source>
        <dbReference type="EMBL" id="XBO39596.1"/>
    </source>
</evidence>
<proteinExistence type="inferred from homology"/>
<feature type="compositionally biased region" description="Polar residues" evidence="8">
    <location>
        <begin position="62"/>
        <end position="71"/>
    </location>
</feature>
<accession>A0AAU7JH51</accession>
<dbReference type="InterPro" id="IPR036737">
    <property type="entry name" value="OmpA-like_sf"/>
</dbReference>
<evidence type="ECO:0000256" key="5">
    <source>
        <dbReference type="ARBA" id="ARBA00022989"/>
    </source>
</evidence>
<dbReference type="Pfam" id="PF13677">
    <property type="entry name" value="MotB_plug"/>
    <property type="match status" value="1"/>
</dbReference>
<evidence type="ECO:0000256" key="1">
    <source>
        <dbReference type="ARBA" id="ARBA00004162"/>
    </source>
</evidence>